<dbReference type="PATRIC" id="fig|582.24.peg.2990"/>
<dbReference type="Proteomes" id="UP000032582">
    <property type="component" value="Unassembled WGS sequence"/>
</dbReference>
<sequence>MVFIPENRNNKQAYVTAMRLYLSIYSMNCTDRHNILPTGNKSVGDLPLRKMTVKRNNEKYMMMFKKQTAHNESGAFFLLKVI</sequence>
<evidence type="ECO:0000313" key="1">
    <source>
        <dbReference type="EMBL" id="KJF77902.1"/>
    </source>
</evidence>
<dbReference type="AlphaFoldDB" id="A0A0D8L7P2"/>
<organism evidence="1 2">
    <name type="scientific">Morganella morganii</name>
    <name type="common">Proteus morganii</name>
    <dbReference type="NCBI Taxonomy" id="582"/>
    <lineage>
        <taxon>Bacteria</taxon>
        <taxon>Pseudomonadati</taxon>
        <taxon>Pseudomonadota</taxon>
        <taxon>Gammaproteobacteria</taxon>
        <taxon>Enterobacterales</taxon>
        <taxon>Morganellaceae</taxon>
        <taxon>Morganella</taxon>
    </lineage>
</organism>
<evidence type="ECO:0000313" key="2">
    <source>
        <dbReference type="Proteomes" id="UP000032582"/>
    </source>
</evidence>
<comment type="caution">
    <text evidence="1">The sequence shown here is derived from an EMBL/GenBank/DDBJ whole genome shotgun (WGS) entry which is preliminary data.</text>
</comment>
<proteinExistence type="predicted"/>
<accession>A0A0D8L7P2</accession>
<dbReference type="EMBL" id="JZSH01000092">
    <property type="protein sequence ID" value="KJF77902.1"/>
    <property type="molecule type" value="Genomic_DNA"/>
</dbReference>
<reference evidence="1 2" key="1">
    <citation type="submission" date="2015-02" db="EMBL/GenBank/DDBJ databases">
        <title>Whole genome shotgun sequencing of cultured foodborne pathogen.</title>
        <authorList>
            <person name="Timme R."/>
            <person name="Allard M.W."/>
            <person name="Strain E."/>
            <person name="Evans P.S."/>
            <person name="Brown E."/>
        </authorList>
    </citation>
    <scope>NUCLEOTIDE SEQUENCE [LARGE SCALE GENOMIC DNA]</scope>
    <source>
        <strain evidence="1 2">GCSL-TSO-24</strain>
    </source>
</reference>
<gene>
    <name evidence="1" type="ORF">UA45_09555</name>
</gene>
<name>A0A0D8L7P2_MORMO</name>
<protein>
    <submittedName>
        <fullName evidence="1">Uncharacterized protein</fullName>
    </submittedName>
</protein>